<evidence type="ECO:0000256" key="1">
    <source>
        <dbReference type="ARBA" id="ARBA00005582"/>
    </source>
</evidence>
<evidence type="ECO:0000313" key="5">
    <source>
        <dbReference type="Proteomes" id="UP000325081"/>
    </source>
</evidence>
<comment type="caution">
    <text evidence="4">The sequence shown here is derived from an EMBL/GenBank/DDBJ whole genome shotgun (WGS) entry which is preliminary data.</text>
</comment>
<dbReference type="PROSITE" id="PS51462">
    <property type="entry name" value="NUDIX"/>
    <property type="match status" value="1"/>
</dbReference>
<evidence type="ECO:0000256" key="2">
    <source>
        <dbReference type="ARBA" id="ARBA00022801"/>
    </source>
</evidence>
<dbReference type="PROSITE" id="PS00893">
    <property type="entry name" value="NUDIX_BOX"/>
    <property type="match status" value="1"/>
</dbReference>
<dbReference type="Proteomes" id="UP000325081">
    <property type="component" value="Unassembled WGS sequence"/>
</dbReference>
<dbReference type="Gene3D" id="3.90.79.10">
    <property type="entry name" value="Nucleoside Triphosphate Pyrophosphohydrolase"/>
    <property type="match status" value="1"/>
</dbReference>
<dbReference type="Gene3D" id="3.40.630.30">
    <property type="match status" value="1"/>
</dbReference>
<protein>
    <submittedName>
        <fullName evidence="4">Nudix hydrolase homolog 2</fullName>
    </submittedName>
</protein>
<keyword evidence="2 4" id="KW-0378">Hydrolase</keyword>
<proteinExistence type="inferred from homology"/>
<comment type="similarity">
    <text evidence="1">Belongs to the Nudix hydrolase family.</text>
</comment>
<feature type="domain" description="Nudix hydrolase" evidence="3">
    <location>
        <begin position="178"/>
        <end position="345"/>
    </location>
</feature>
<dbReference type="CDD" id="cd04670">
    <property type="entry name" value="NUDIX_ASFGF2_Nudt6"/>
    <property type="match status" value="1"/>
</dbReference>
<sequence length="384" mass="43239">MITIIRFLYRPTLHISTTTTTRRHHSLSAVRRRAFSASLQPFSPYREVRILERLDEFRFGVLLNVRSPMSSLPSPALPAQQVDGGVLEAVNDDHGGVIVEMTNGLLDAASYVPLLRTSLSHWRRQGKRGIWIKLPIELANLVEPTVKEGFYFHHAEHNYLMLVSWLPSTPNTLPANASHRVGIGAFVLNEKNEILVVQEKSGRFRGSGVWKIPTGVVDEGEDICDAAVREVKEETGKYWRSGGGGMIITKATHEISFCKIETEDSLFNGFSCCFPKTSALNLRQTHKSYFEKSDLFFLCMMQPLSLEIQPQEAEIEAAQWMPYEEYVAQPFVQKHDLPKKIAAVCESKKKGIYSGFSPLPTSTGFSQKNAYLYVNSRDLGRNSL</sequence>
<dbReference type="GO" id="GO:0051287">
    <property type="term" value="F:NAD binding"/>
    <property type="evidence" value="ECO:0007669"/>
    <property type="project" value="TreeGrafter"/>
</dbReference>
<dbReference type="InterPro" id="IPR000086">
    <property type="entry name" value="NUDIX_hydrolase_dom"/>
</dbReference>
<dbReference type="GO" id="GO:0047631">
    <property type="term" value="F:ADP-ribose diphosphatase activity"/>
    <property type="evidence" value="ECO:0007669"/>
    <property type="project" value="TreeGrafter"/>
</dbReference>
<dbReference type="Pfam" id="PF00293">
    <property type="entry name" value="NUDIX"/>
    <property type="match status" value="1"/>
</dbReference>
<dbReference type="OrthoDB" id="447842at2759"/>
<dbReference type="AlphaFoldDB" id="A0A5A7QSD0"/>
<dbReference type="FunFam" id="3.40.630.30:FF:000016">
    <property type="entry name" value="nudix hydrolase 2"/>
    <property type="match status" value="1"/>
</dbReference>
<evidence type="ECO:0000313" key="4">
    <source>
        <dbReference type="EMBL" id="GER48130.1"/>
    </source>
</evidence>
<dbReference type="InterPro" id="IPR040618">
    <property type="entry name" value="Pre-Nudix"/>
</dbReference>
<keyword evidence="5" id="KW-1185">Reference proteome</keyword>
<dbReference type="GO" id="GO:0035529">
    <property type="term" value="F:NADH pyrophosphatase activity"/>
    <property type="evidence" value="ECO:0007669"/>
    <property type="project" value="TreeGrafter"/>
</dbReference>
<dbReference type="PRINTS" id="PR01356">
    <property type="entry name" value="GFGPROTEIN"/>
</dbReference>
<evidence type="ECO:0000259" key="3">
    <source>
        <dbReference type="PROSITE" id="PS51462"/>
    </source>
</evidence>
<accession>A0A5A7QSD0</accession>
<dbReference type="EMBL" id="BKCP01008181">
    <property type="protein sequence ID" value="GER48130.1"/>
    <property type="molecule type" value="Genomic_DNA"/>
</dbReference>
<gene>
    <name evidence="4" type="ORF">STAS_25281</name>
</gene>
<name>A0A5A7QSD0_STRAF</name>
<dbReference type="Pfam" id="PF18290">
    <property type="entry name" value="Nudix_hydro"/>
    <property type="match status" value="1"/>
</dbReference>
<dbReference type="InterPro" id="IPR003293">
    <property type="entry name" value="Nudix_hydrolase6-like"/>
</dbReference>
<organism evidence="4 5">
    <name type="scientific">Striga asiatica</name>
    <name type="common">Asiatic witchweed</name>
    <name type="synonym">Buchnera asiatica</name>
    <dbReference type="NCBI Taxonomy" id="4170"/>
    <lineage>
        <taxon>Eukaryota</taxon>
        <taxon>Viridiplantae</taxon>
        <taxon>Streptophyta</taxon>
        <taxon>Embryophyta</taxon>
        <taxon>Tracheophyta</taxon>
        <taxon>Spermatophyta</taxon>
        <taxon>Magnoliopsida</taxon>
        <taxon>eudicotyledons</taxon>
        <taxon>Gunneridae</taxon>
        <taxon>Pentapetalae</taxon>
        <taxon>asterids</taxon>
        <taxon>lamiids</taxon>
        <taxon>Lamiales</taxon>
        <taxon>Orobanchaceae</taxon>
        <taxon>Buchnereae</taxon>
        <taxon>Striga</taxon>
    </lineage>
</organism>
<dbReference type="InterPro" id="IPR015797">
    <property type="entry name" value="NUDIX_hydrolase-like_dom_sf"/>
</dbReference>
<dbReference type="InterPro" id="IPR020084">
    <property type="entry name" value="NUDIX_hydrolase_CS"/>
</dbReference>
<dbReference type="PANTHER" id="PTHR13994:SF29">
    <property type="entry name" value="NUDIX HYDROLASE 2"/>
    <property type="match status" value="1"/>
</dbReference>
<reference evidence="5" key="1">
    <citation type="journal article" date="2019" name="Curr. Biol.">
        <title>Genome Sequence of Striga asiatica Provides Insight into the Evolution of Plant Parasitism.</title>
        <authorList>
            <person name="Yoshida S."/>
            <person name="Kim S."/>
            <person name="Wafula E.K."/>
            <person name="Tanskanen J."/>
            <person name="Kim Y.M."/>
            <person name="Honaas L."/>
            <person name="Yang Z."/>
            <person name="Spallek T."/>
            <person name="Conn C.E."/>
            <person name="Ichihashi Y."/>
            <person name="Cheong K."/>
            <person name="Cui S."/>
            <person name="Der J.P."/>
            <person name="Gundlach H."/>
            <person name="Jiao Y."/>
            <person name="Hori C."/>
            <person name="Ishida J.K."/>
            <person name="Kasahara H."/>
            <person name="Kiba T."/>
            <person name="Kim M.S."/>
            <person name="Koo N."/>
            <person name="Laohavisit A."/>
            <person name="Lee Y.H."/>
            <person name="Lumba S."/>
            <person name="McCourt P."/>
            <person name="Mortimer J.C."/>
            <person name="Mutuku J.M."/>
            <person name="Nomura T."/>
            <person name="Sasaki-Sekimoto Y."/>
            <person name="Seto Y."/>
            <person name="Wang Y."/>
            <person name="Wakatake T."/>
            <person name="Sakakibara H."/>
            <person name="Demura T."/>
            <person name="Yamaguchi S."/>
            <person name="Yoneyama K."/>
            <person name="Manabe R.I."/>
            <person name="Nelson D.C."/>
            <person name="Schulman A.H."/>
            <person name="Timko M.P."/>
            <person name="dePamphilis C.W."/>
            <person name="Choi D."/>
            <person name="Shirasu K."/>
        </authorList>
    </citation>
    <scope>NUCLEOTIDE SEQUENCE [LARGE SCALE GENOMIC DNA]</scope>
    <source>
        <strain evidence="5">cv. UVA1</strain>
    </source>
</reference>
<dbReference type="PANTHER" id="PTHR13994">
    <property type="entry name" value="NUDIX HYDROLASE RELATED"/>
    <property type="match status" value="1"/>
</dbReference>
<dbReference type="SUPFAM" id="SSF55811">
    <property type="entry name" value="Nudix"/>
    <property type="match status" value="1"/>
</dbReference>